<reference evidence="1 2" key="1">
    <citation type="submission" date="2017-07" db="EMBL/GenBank/DDBJ databases">
        <title>The new phylogeny of genus Mycobacterium.</title>
        <authorList>
            <person name="Tortoli E."/>
            <person name="Trovato A."/>
            <person name="Cirillo D.M."/>
        </authorList>
    </citation>
    <scope>NUCLEOTIDE SEQUENCE [LARGE SCALE GENOMIC DNA]</scope>
    <source>
        <strain evidence="1 2">ATCC 33027</strain>
    </source>
</reference>
<sequence length="91" mass="9399">MGLKFNRPAWSELVAEVVKTEGVRRAEAIADACNSGSGLGDGGYKAGTEGDPSKVLQKGGFRATVITATDAAMADNAAHNRLVQNLHVGSD</sequence>
<dbReference type="EMBL" id="NOZR01000006">
    <property type="protein sequence ID" value="OYN80422.1"/>
    <property type="molecule type" value="Genomic_DNA"/>
</dbReference>
<keyword evidence="2" id="KW-1185">Reference proteome</keyword>
<gene>
    <name evidence="1" type="ORF">CG716_09855</name>
</gene>
<dbReference type="Proteomes" id="UP000216063">
    <property type="component" value="Unassembled WGS sequence"/>
</dbReference>
<evidence type="ECO:0000313" key="1">
    <source>
        <dbReference type="EMBL" id="OYN80422.1"/>
    </source>
</evidence>
<proteinExistence type="predicted"/>
<dbReference type="AlphaFoldDB" id="A0A255DTW3"/>
<accession>A0A255DTW3</accession>
<organism evidence="1 2">
    <name type="scientific">Mycolicibacterium sphagni</name>
    <dbReference type="NCBI Taxonomy" id="1786"/>
    <lineage>
        <taxon>Bacteria</taxon>
        <taxon>Bacillati</taxon>
        <taxon>Actinomycetota</taxon>
        <taxon>Actinomycetes</taxon>
        <taxon>Mycobacteriales</taxon>
        <taxon>Mycobacteriaceae</taxon>
        <taxon>Mycolicibacterium</taxon>
    </lineage>
</organism>
<protein>
    <submittedName>
        <fullName evidence="1">Uncharacterized protein</fullName>
    </submittedName>
</protein>
<evidence type="ECO:0000313" key="2">
    <source>
        <dbReference type="Proteomes" id="UP000216063"/>
    </source>
</evidence>
<comment type="caution">
    <text evidence="1">The sequence shown here is derived from an EMBL/GenBank/DDBJ whole genome shotgun (WGS) entry which is preliminary data.</text>
</comment>
<name>A0A255DTW3_9MYCO</name>
<dbReference type="RefSeq" id="WP_094478899.1">
    <property type="nucleotide sequence ID" value="NZ_NOZR01000006.1"/>
</dbReference>